<organism evidence="14 15">
    <name type="scientific">Silurus asotus</name>
    <name type="common">Amur catfish</name>
    <name type="synonym">Parasilurus asotus</name>
    <dbReference type="NCBI Taxonomy" id="30991"/>
    <lineage>
        <taxon>Eukaryota</taxon>
        <taxon>Metazoa</taxon>
        <taxon>Chordata</taxon>
        <taxon>Craniata</taxon>
        <taxon>Vertebrata</taxon>
        <taxon>Euteleostomi</taxon>
        <taxon>Actinopterygii</taxon>
        <taxon>Neopterygii</taxon>
        <taxon>Teleostei</taxon>
        <taxon>Ostariophysi</taxon>
        <taxon>Siluriformes</taxon>
        <taxon>Siluridae</taxon>
        <taxon>Silurus</taxon>
    </lineage>
</organism>
<protein>
    <recommendedName>
        <fullName evidence="5">Putative nuclease HARBI1</fullName>
    </recommendedName>
    <alternativeName>
        <fullName evidence="11">Harbinger transposase-derived nuclease</fullName>
    </alternativeName>
</protein>
<evidence type="ECO:0000256" key="10">
    <source>
        <dbReference type="ARBA" id="ARBA00023242"/>
    </source>
</evidence>
<dbReference type="InterPro" id="IPR026103">
    <property type="entry name" value="HARBI1_animal"/>
</dbReference>
<feature type="non-terminal residue" evidence="14">
    <location>
        <position position="1"/>
    </location>
</feature>
<dbReference type="InterPro" id="IPR027806">
    <property type="entry name" value="HARBI1_dom"/>
</dbReference>
<dbReference type="Proteomes" id="UP001205998">
    <property type="component" value="Unassembled WGS sequence"/>
</dbReference>
<comment type="similarity">
    <text evidence="4">Belongs to the HARBI1 family.</text>
</comment>
<dbReference type="PANTHER" id="PTHR22930">
    <property type="match status" value="1"/>
</dbReference>
<proteinExistence type="inferred from homology"/>
<dbReference type="AlphaFoldDB" id="A0AAD5B0R4"/>
<dbReference type="InterPro" id="IPR045249">
    <property type="entry name" value="HARBI1-like"/>
</dbReference>
<evidence type="ECO:0000256" key="4">
    <source>
        <dbReference type="ARBA" id="ARBA00006958"/>
    </source>
</evidence>
<evidence type="ECO:0000256" key="7">
    <source>
        <dbReference type="ARBA" id="ARBA00022722"/>
    </source>
</evidence>
<evidence type="ECO:0000256" key="3">
    <source>
        <dbReference type="ARBA" id="ARBA00004496"/>
    </source>
</evidence>
<dbReference type="GO" id="GO:0005737">
    <property type="term" value="C:cytoplasm"/>
    <property type="evidence" value="ECO:0007669"/>
    <property type="project" value="UniProtKB-SubCell"/>
</dbReference>
<feature type="domain" description="DDE Tnp4" evidence="13">
    <location>
        <begin position="13"/>
        <end position="154"/>
    </location>
</feature>
<keyword evidence="15" id="KW-1185">Reference proteome</keyword>
<sequence>LSVSGFPNVIGCIDGTHIPIKAPLVNERDHVNRKSILSINVQVICEATQIITNVEAKWPGSVHDARIYQTFQQGQYNGYLLGDRGYPCLPYLMTPYPEPEPGPHTRFNLAHSRTRAEVEMTIGILKSRFQSLRGLRVSPERACDIIVACVVLHNIATIRGESPPPCIEEDGPEEHLQILEANRDGKSLRDRICQNHF</sequence>
<name>A0AAD5B0R4_SILAS</name>
<evidence type="ECO:0000256" key="6">
    <source>
        <dbReference type="ARBA" id="ARBA00022490"/>
    </source>
</evidence>
<dbReference type="PRINTS" id="PR02086">
    <property type="entry name" value="PUTNUCHARBI1"/>
</dbReference>
<evidence type="ECO:0000256" key="5">
    <source>
        <dbReference type="ARBA" id="ARBA00015519"/>
    </source>
</evidence>
<dbReference type="Pfam" id="PF13359">
    <property type="entry name" value="DDE_Tnp_4"/>
    <property type="match status" value="1"/>
</dbReference>
<comment type="subcellular location">
    <subcellularLocation>
        <location evidence="3">Cytoplasm</location>
    </subcellularLocation>
    <subcellularLocation>
        <location evidence="2">Nucleus</location>
    </subcellularLocation>
</comment>
<evidence type="ECO:0000259" key="13">
    <source>
        <dbReference type="Pfam" id="PF13359"/>
    </source>
</evidence>
<evidence type="ECO:0000256" key="8">
    <source>
        <dbReference type="ARBA" id="ARBA00022723"/>
    </source>
</evidence>
<evidence type="ECO:0000313" key="14">
    <source>
        <dbReference type="EMBL" id="KAI5625310.1"/>
    </source>
</evidence>
<comment type="cofactor">
    <cofactor evidence="1">
        <name>a divalent metal cation</name>
        <dbReference type="ChEBI" id="CHEBI:60240"/>
    </cofactor>
</comment>
<accession>A0AAD5B0R4</accession>
<keyword evidence="7" id="KW-0540">Nuclease</keyword>
<keyword evidence="6" id="KW-0963">Cytoplasm</keyword>
<reference evidence="14" key="1">
    <citation type="submission" date="2018-07" db="EMBL/GenBank/DDBJ databases">
        <title>Comparative genomics of catfishes provides insights into carnivory and benthic adaptation.</title>
        <authorList>
            <person name="Zhang Y."/>
            <person name="Wang D."/>
            <person name="Peng Z."/>
            <person name="Zheng S."/>
            <person name="Shao F."/>
            <person name="Tao W."/>
        </authorList>
    </citation>
    <scope>NUCLEOTIDE SEQUENCE</scope>
    <source>
        <strain evidence="14">Chongqing</strain>
    </source>
</reference>
<evidence type="ECO:0000256" key="1">
    <source>
        <dbReference type="ARBA" id="ARBA00001968"/>
    </source>
</evidence>
<evidence type="ECO:0000256" key="2">
    <source>
        <dbReference type="ARBA" id="ARBA00004123"/>
    </source>
</evidence>
<comment type="function">
    <text evidence="12">Transposase-derived protein that may have nuclease activity. Does not have transposase activity.</text>
</comment>
<dbReference type="GO" id="GO:0046872">
    <property type="term" value="F:metal ion binding"/>
    <property type="evidence" value="ECO:0007669"/>
    <property type="project" value="UniProtKB-KW"/>
</dbReference>
<dbReference type="GO" id="GO:0016787">
    <property type="term" value="F:hydrolase activity"/>
    <property type="evidence" value="ECO:0007669"/>
    <property type="project" value="UniProtKB-KW"/>
</dbReference>
<dbReference type="GO" id="GO:0004518">
    <property type="term" value="F:nuclease activity"/>
    <property type="evidence" value="ECO:0007669"/>
    <property type="project" value="UniProtKB-KW"/>
</dbReference>
<evidence type="ECO:0000256" key="12">
    <source>
        <dbReference type="ARBA" id="ARBA00045850"/>
    </source>
</evidence>
<comment type="caution">
    <text evidence="14">The sequence shown here is derived from an EMBL/GenBank/DDBJ whole genome shotgun (WGS) entry which is preliminary data.</text>
</comment>
<feature type="non-terminal residue" evidence="14">
    <location>
        <position position="197"/>
    </location>
</feature>
<dbReference type="EMBL" id="MU551562">
    <property type="protein sequence ID" value="KAI5625310.1"/>
    <property type="molecule type" value="Genomic_DNA"/>
</dbReference>
<evidence type="ECO:0000313" key="15">
    <source>
        <dbReference type="Proteomes" id="UP001205998"/>
    </source>
</evidence>
<keyword evidence="8" id="KW-0479">Metal-binding</keyword>
<keyword evidence="10" id="KW-0539">Nucleus</keyword>
<keyword evidence="9" id="KW-0378">Hydrolase</keyword>
<evidence type="ECO:0000256" key="11">
    <source>
        <dbReference type="ARBA" id="ARBA00030126"/>
    </source>
</evidence>
<gene>
    <name evidence="14" type="ORF">C0J50_15169</name>
</gene>
<dbReference type="GO" id="GO:0005634">
    <property type="term" value="C:nucleus"/>
    <property type="evidence" value="ECO:0007669"/>
    <property type="project" value="UniProtKB-SubCell"/>
</dbReference>
<evidence type="ECO:0000256" key="9">
    <source>
        <dbReference type="ARBA" id="ARBA00022801"/>
    </source>
</evidence>
<dbReference type="PANTHER" id="PTHR22930:SF267">
    <property type="entry name" value="NUCLEASE HARBI1-RELATED"/>
    <property type="match status" value="1"/>
</dbReference>